<dbReference type="EMBL" id="SRLO01000815">
    <property type="protein sequence ID" value="TNN45974.1"/>
    <property type="molecule type" value="Genomic_DNA"/>
</dbReference>
<dbReference type="AlphaFoldDB" id="A0A4Z2FZJ2"/>
<gene>
    <name evidence="1" type="ORF">EYF80_043855</name>
</gene>
<name>A0A4Z2FZJ2_9TELE</name>
<evidence type="ECO:0000313" key="1">
    <source>
        <dbReference type="EMBL" id="TNN45974.1"/>
    </source>
</evidence>
<proteinExistence type="predicted"/>
<reference evidence="1 2" key="1">
    <citation type="submission" date="2019-03" db="EMBL/GenBank/DDBJ databases">
        <title>First draft genome of Liparis tanakae, snailfish: a comprehensive survey of snailfish specific genes.</title>
        <authorList>
            <person name="Kim W."/>
            <person name="Song I."/>
            <person name="Jeong J.-H."/>
            <person name="Kim D."/>
            <person name="Kim S."/>
            <person name="Ryu S."/>
            <person name="Song J.Y."/>
            <person name="Lee S.K."/>
        </authorList>
    </citation>
    <scope>NUCLEOTIDE SEQUENCE [LARGE SCALE GENOMIC DNA]</scope>
    <source>
        <tissue evidence="1">Muscle</tissue>
    </source>
</reference>
<organism evidence="1 2">
    <name type="scientific">Liparis tanakae</name>
    <name type="common">Tanaka's snailfish</name>
    <dbReference type="NCBI Taxonomy" id="230148"/>
    <lineage>
        <taxon>Eukaryota</taxon>
        <taxon>Metazoa</taxon>
        <taxon>Chordata</taxon>
        <taxon>Craniata</taxon>
        <taxon>Vertebrata</taxon>
        <taxon>Euteleostomi</taxon>
        <taxon>Actinopterygii</taxon>
        <taxon>Neopterygii</taxon>
        <taxon>Teleostei</taxon>
        <taxon>Neoteleostei</taxon>
        <taxon>Acanthomorphata</taxon>
        <taxon>Eupercaria</taxon>
        <taxon>Perciformes</taxon>
        <taxon>Cottioidei</taxon>
        <taxon>Cottales</taxon>
        <taxon>Liparidae</taxon>
        <taxon>Liparis</taxon>
    </lineage>
</organism>
<sequence length="62" mass="7306">MDFIYYREIKDVDQELRLVLSRLAVAGSRSRVVPKPTDDVARWFVDDRHEVAEPEENGTRMK</sequence>
<comment type="caution">
    <text evidence="1">The sequence shown here is derived from an EMBL/GenBank/DDBJ whole genome shotgun (WGS) entry which is preliminary data.</text>
</comment>
<protein>
    <submittedName>
        <fullName evidence="1">Uncharacterized protein</fullName>
    </submittedName>
</protein>
<keyword evidence="2" id="KW-1185">Reference proteome</keyword>
<dbReference type="Proteomes" id="UP000314294">
    <property type="component" value="Unassembled WGS sequence"/>
</dbReference>
<evidence type="ECO:0000313" key="2">
    <source>
        <dbReference type="Proteomes" id="UP000314294"/>
    </source>
</evidence>
<accession>A0A4Z2FZJ2</accession>